<keyword evidence="1" id="KW-0732">Signal</keyword>
<dbReference type="PROSITE" id="PS50093">
    <property type="entry name" value="PKD"/>
    <property type="match status" value="1"/>
</dbReference>
<dbReference type="SUPFAM" id="SSF49899">
    <property type="entry name" value="Concanavalin A-like lectins/glucanases"/>
    <property type="match status" value="1"/>
</dbReference>
<dbReference type="Proteomes" id="UP001595907">
    <property type="component" value="Unassembled WGS sequence"/>
</dbReference>
<feature type="signal peptide" evidence="1">
    <location>
        <begin position="1"/>
        <end position="16"/>
    </location>
</feature>
<evidence type="ECO:0000313" key="4">
    <source>
        <dbReference type="Proteomes" id="UP001595907"/>
    </source>
</evidence>
<dbReference type="InterPro" id="IPR000601">
    <property type="entry name" value="PKD_dom"/>
</dbReference>
<evidence type="ECO:0000259" key="2">
    <source>
        <dbReference type="PROSITE" id="PS50093"/>
    </source>
</evidence>
<evidence type="ECO:0000313" key="3">
    <source>
        <dbReference type="EMBL" id="MFC4261713.1"/>
    </source>
</evidence>
<gene>
    <name evidence="3" type="ORF">ACFOWM_02380</name>
</gene>
<dbReference type="Pfam" id="PF13385">
    <property type="entry name" value="Laminin_G_3"/>
    <property type="match status" value="1"/>
</dbReference>
<dbReference type="RefSeq" id="WP_379706580.1">
    <property type="nucleotide sequence ID" value="NZ_JBHSCZ010000001.1"/>
</dbReference>
<sequence>MRIFFVLLFFSNPLFSFSQISTTKGLIAYYPFNGNAKDETGNNNNAVFNNATLTSDKNGNAKSAYSFNGKNQYIRINNSSSLKNMTTQITISCNVKVNGFYKGKCHWNRIINKGSDYASGNYWLGFCDDAFSKSACVENIPDETHQTFHGSSFFEDWGSGKANAFVKTGIWYTVTYTCDGIYNKLYVDCQLIDSWKATTNGVINNEDLFFGKLDNPQYPYWFNGVLDDVRIYNRALSSNEILELCEKNETKNTIPDAFAEISYSIEKCNKINVELANAVQIKSVKWQIDNLYNSTKEKFSYTFKKEGSYTIKLTYTGNNGIINTISKEIIITKPTADFTIKNTSENKYSFKTISKEKANLLWNFGDGTVEKNSKNISHTYLNSGSYTVSLIAIDKNGCSDTTIQNITIAPLIANKNIELNGDNGNIQAIKSNDVKALDFLPEKRMNTFIQQIEVLNDSIEISFYDNGTIDGDSITVQFNNKIITQHLLLTATGKSFYIKIDPAPATNELIMFAENLGSIPPNTALMIIYDGKKRHEINIKSSKTNNGMVSFVLKK</sequence>
<accession>A0ABV8QPT8</accession>
<dbReference type="InterPro" id="IPR022409">
    <property type="entry name" value="PKD/Chitinase_dom"/>
</dbReference>
<dbReference type="Pfam" id="PF18911">
    <property type="entry name" value="PKD_4"/>
    <property type="match status" value="1"/>
</dbReference>
<dbReference type="CDD" id="cd00146">
    <property type="entry name" value="PKD"/>
    <property type="match status" value="2"/>
</dbReference>
<dbReference type="Gene3D" id="2.60.120.200">
    <property type="match status" value="1"/>
</dbReference>
<feature type="chain" id="PRO_5045377315" evidence="1">
    <location>
        <begin position="17"/>
        <end position="555"/>
    </location>
</feature>
<dbReference type="SUPFAM" id="SSF49299">
    <property type="entry name" value="PKD domain"/>
    <property type="match status" value="2"/>
</dbReference>
<reference evidence="4" key="1">
    <citation type="journal article" date="2019" name="Int. J. Syst. Evol. Microbiol.">
        <title>The Global Catalogue of Microorganisms (GCM) 10K type strain sequencing project: providing services to taxonomists for standard genome sequencing and annotation.</title>
        <authorList>
            <consortium name="The Broad Institute Genomics Platform"/>
            <consortium name="The Broad Institute Genome Sequencing Center for Infectious Disease"/>
            <person name="Wu L."/>
            <person name="Ma J."/>
        </authorList>
    </citation>
    <scope>NUCLEOTIDE SEQUENCE [LARGE SCALE GENOMIC DNA]</scope>
    <source>
        <strain evidence="4">CECT 8289</strain>
    </source>
</reference>
<dbReference type="InterPro" id="IPR013320">
    <property type="entry name" value="ConA-like_dom_sf"/>
</dbReference>
<comment type="caution">
    <text evidence="3">The sequence shown here is derived from an EMBL/GenBank/DDBJ whole genome shotgun (WGS) entry which is preliminary data.</text>
</comment>
<evidence type="ECO:0000256" key="1">
    <source>
        <dbReference type="SAM" id="SignalP"/>
    </source>
</evidence>
<feature type="domain" description="PKD" evidence="2">
    <location>
        <begin position="362"/>
        <end position="408"/>
    </location>
</feature>
<dbReference type="InterPro" id="IPR035986">
    <property type="entry name" value="PKD_dom_sf"/>
</dbReference>
<dbReference type="EMBL" id="JBHSCZ010000001">
    <property type="protein sequence ID" value="MFC4261713.1"/>
    <property type="molecule type" value="Genomic_DNA"/>
</dbReference>
<keyword evidence="4" id="KW-1185">Reference proteome</keyword>
<dbReference type="SMART" id="SM00089">
    <property type="entry name" value="PKD"/>
    <property type="match status" value="2"/>
</dbReference>
<organism evidence="3 4">
    <name type="scientific">Ferruginibacter yonginensis</name>
    <dbReference type="NCBI Taxonomy" id="1310416"/>
    <lineage>
        <taxon>Bacteria</taxon>
        <taxon>Pseudomonadati</taxon>
        <taxon>Bacteroidota</taxon>
        <taxon>Chitinophagia</taxon>
        <taxon>Chitinophagales</taxon>
        <taxon>Chitinophagaceae</taxon>
        <taxon>Ferruginibacter</taxon>
    </lineage>
</organism>
<name>A0ABV8QPT8_9BACT</name>
<dbReference type="InterPro" id="IPR013783">
    <property type="entry name" value="Ig-like_fold"/>
</dbReference>
<protein>
    <submittedName>
        <fullName evidence="3">PKD domain-containing protein</fullName>
    </submittedName>
</protein>
<dbReference type="Gene3D" id="2.60.40.10">
    <property type="entry name" value="Immunoglobulins"/>
    <property type="match status" value="2"/>
</dbReference>
<proteinExistence type="predicted"/>